<organism evidence="5">
    <name type="scientific">Curvibacter symbiont subsp. Hydra magnipapillata</name>
    <dbReference type="NCBI Taxonomy" id="667019"/>
    <lineage>
        <taxon>Bacteria</taxon>
        <taxon>Pseudomonadati</taxon>
        <taxon>Pseudomonadota</taxon>
        <taxon>Betaproteobacteria</taxon>
        <taxon>Burkholderiales</taxon>
        <taxon>Comamonadaceae</taxon>
        <taxon>Curvibacter</taxon>
    </lineage>
</organism>
<dbReference type="GO" id="GO:0044384">
    <property type="term" value="C:host outer membrane"/>
    <property type="evidence" value="ECO:0007669"/>
    <property type="project" value="InterPro"/>
</dbReference>
<evidence type="ECO:0000256" key="1">
    <source>
        <dbReference type="ARBA" id="ARBA00004442"/>
    </source>
</evidence>
<dbReference type="InterPro" id="IPR011250">
    <property type="entry name" value="OMP/PagP_B-barrel"/>
</dbReference>
<dbReference type="GO" id="GO:0009279">
    <property type="term" value="C:cell outer membrane"/>
    <property type="evidence" value="ECO:0007669"/>
    <property type="project" value="UniProtKB-SubCell"/>
</dbReference>
<keyword evidence="2 3" id="KW-0732">Signal</keyword>
<evidence type="ECO:0000313" key="5">
    <source>
        <dbReference type="EMBL" id="CBA32249.1"/>
    </source>
</evidence>
<feature type="signal peptide" evidence="3">
    <location>
        <begin position="1"/>
        <end position="23"/>
    </location>
</feature>
<protein>
    <recommendedName>
        <fullName evidence="4">Outer membrane protein beta-barrel domain-containing protein</fullName>
    </recommendedName>
</protein>
<sequence>MKKIAIAAAIGLSALTPPTFAQALNFGGFSLTGALNVNSNSGEAGNKVDATRGNLGVTAQYDVPLGSALVMGLGASLGLNSFDIASNAKLKSTASVFVAPGIAINKQAMVYGKVAVVSAQVDIDGVGAPISGTGTGLGLRYLVNKNLFVQGEYLLHKYNDQTIGSIAFKNQTSIFTMGVGYKF</sequence>
<dbReference type="EMBL" id="FN543107">
    <property type="protein sequence ID" value="CBA32249.1"/>
    <property type="molecule type" value="Genomic_DNA"/>
</dbReference>
<dbReference type="AlphaFoldDB" id="C9YEW3"/>
<feature type="chain" id="PRO_5003003815" description="Outer membrane protein beta-barrel domain-containing protein" evidence="3">
    <location>
        <begin position="24"/>
        <end position="183"/>
    </location>
</feature>
<feature type="domain" description="Outer membrane protein beta-barrel" evidence="4">
    <location>
        <begin position="8"/>
        <end position="183"/>
    </location>
</feature>
<name>C9YEW3_CURXX</name>
<gene>
    <name evidence="5" type="ORF">Csp_D31190</name>
</gene>
<dbReference type="Gene3D" id="2.40.160.20">
    <property type="match status" value="1"/>
</dbReference>
<evidence type="ECO:0000259" key="4">
    <source>
        <dbReference type="Pfam" id="PF13505"/>
    </source>
</evidence>
<dbReference type="InterPro" id="IPR000758">
    <property type="entry name" value="Enterovir_OMP"/>
</dbReference>
<proteinExistence type="predicted"/>
<dbReference type="Pfam" id="PF13505">
    <property type="entry name" value="OMP_b-brl"/>
    <property type="match status" value="1"/>
</dbReference>
<dbReference type="InterPro" id="IPR027385">
    <property type="entry name" value="Beta-barrel_OMP"/>
</dbReference>
<comment type="subcellular location">
    <subcellularLocation>
        <location evidence="1">Cell outer membrane</location>
    </subcellularLocation>
</comment>
<dbReference type="SUPFAM" id="SSF56925">
    <property type="entry name" value="OMPA-like"/>
    <property type="match status" value="1"/>
</dbReference>
<accession>C9YEW3</accession>
<evidence type="ECO:0000256" key="2">
    <source>
        <dbReference type="ARBA" id="ARBA00022729"/>
    </source>
</evidence>
<evidence type="ECO:0000256" key="3">
    <source>
        <dbReference type="SAM" id="SignalP"/>
    </source>
</evidence>
<dbReference type="PROSITE" id="PS00695">
    <property type="entry name" value="ENT_VIR_OMP_2"/>
    <property type="match status" value="1"/>
</dbReference>
<reference evidence="5" key="1">
    <citation type="journal article" date="2010" name="Nature">
        <title>The Dynamic genome of Hydra.</title>
        <authorList>
            <person name="Chapman J.A."/>
            <person name="Kirkness E.F."/>
            <person name="Simakov O."/>
            <person name="Hampson S.E."/>
            <person name="Mitros T."/>
            <person name="Weinmaier T."/>
            <person name="Rattei T."/>
            <person name="Balasubramanian P.G."/>
            <person name="Borman J."/>
            <person name="Busam D."/>
            <person name="Disbennett K."/>
            <person name="Pfannkoch C."/>
            <person name="Sumin N."/>
            <person name="Sutton G."/>
            <person name="Viswanathan L."/>
            <person name="Walenz B."/>
            <person name="Goodstein D.M."/>
            <person name="Hellsten U."/>
            <person name="Kawashima T."/>
            <person name="Prochnik S.E."/>
            <person name="Putnam N.H."/>
            <person name="Shu S."/>
            <person name="Blumberg B."/>
            <person name="Dana C.E."/>
            <person name="Gee L."/>
            <person name="Kibler D.F."/>
            <person name="Law L."/>
            <person name="Lindgens D."/>
            <person name="Martinez D.E."/>
            <person name="Peng J."/>
            <person name="Wigge P.A."/>
            <person name="Bertulat B."/>
            <person name="Guder C."/>
            <person name="Nakamura Y."/>
            <person name="Ozbek S."/>
            <person name="Watanabe H."/>
            <person name="Khalturin K."/>
            <person name="Hemmrich G."/>
            <person name="Franke A."/>
            <person name="Augustin R."/>
            <person name="Fraune S."/>
            <person name="Hayakawa E."/>
            <person name="Hayakawa S."/>
            <person name="Hirose M."/>
            <person name="Hwang J."/>
            <person name="Ikeo K."/>
            <person name="Nishimiya-Fujisawa C."/>
            <person name="Ogura A."/>
            <person name="Takahashi T."/>
            <person name="Steinmetz P.R."/>
            <person name="Zhang X."/>
            <person name="Aufschnaiter R."/>
            <person name="Eder M.K."/>
            <person name="Gorny A.K."/>
            <person name="Salvenmoser W."/>
            <person name="Heimberg A.M."/>
            <person name="Wheeler B.M."/>
            <person name="Peterson K.J."/>
            <person name="Boettger A."/>
            <person name="Tischler P."/>
            <person name="Wolf A."/>
            <person name="Gojobori T."/>
            <person name="Remington K.A."/>
            <person name="Strausberg R.L."/>
            <person name="Venter J."/>
            <person name="Technau U."/>
            <person name="Hobmayer B."/>
            <person name="Bosch T.C."/>
            <person name="Holstein T.W."/>
            <person name="Fujisawa T."/>
            <person name="Bode H.R."/>
            <person name="David C.N."/>
            <person name="Rokhsar D.S."/>
            <person name="Steele R.E."/>
        </authorList>
    </citation>
    <scope>NUCLEOTIDE SEQUENCE</scope>
</reference>